<dbReference type="InterPro" id="IPR005064">
    <property type="entry name" value="BUG"/>
</dbReference>
<comment type="caution">
    <text evidence="2">The sequence shown here is derived from an EMBL/GenBank/DDBJ whole genome shotgun (WGS) entry which is preliminary data.</text>
</comment>
<accession>A0ABV6IZ95</accession>
<sequence length="328" mass="34342">MPDPARRLLLSAGAGLLAAPAFVLRPALGQAPWPQRPIRWIINFPPGGAADTLSRVLAEQIGNRLGQPVVLENRVGAGGMVGADIVAKARGDAHVVMMSSGASHGTGPVLYRSVPYDALTDFTHLRLVGTFSCVLAVNNDLPARDVAEFVALAKSRPLTYGSGGNGTLNHLAGQLLARDAGIALEHVPYRGSAAALTDTMGGQIPCLMESLPIALPHLQSGRLRALAVTGPERDATIPEVPTFAEAGFPGVTTTSWFGFSAAAAIPEEVAGRWEAEIGAALATDFVKERFARIGVTPGKLGREGYTALVRDELVRWRPVIAAAGIRAD</sequence>
<dbReference type="RefSeq" id="WP_377055842.1">
    <property type="nucleotide sequence ID" value="NZ_JBHLVZ010000085.1"/>
</dbReference>
<reference evidence="2 3" key="1">
    <citation type="submission" date="2024-09" db="EMBL/GenBank/DDBJ databases">
        <authorList>
            <person name="Sun Q."/>
            <person name="Mori K."/>
        </authorList>
    </citation>
    <scope>NUCLEOTIDE SEQUENCE [LARGE SCALE GENOMIC DNA]</scope>
    <source>
        <strain evidence="2 3">CCM 7468</strain>
    </source>
</reference>
<gene>
    <name evidence="2" type="ORF">ACFFIC_25825</name>
</gene>
<dbReference type="SUPFAM" id="SSF53850">
    <property type="entry name" value="Periplasmic binding protein-like II"/>
    <property type="match status" value="1"/>
</dbReference>
<evidence type="ECO:0000313" key="3">
    <source>
        <dbReference type="Proteomes" id="UP001589789"/>
    </source>
</evidence>
<dbReference type="PANTHER" id="PTHR42928:SF5">
    <property type="entry name" value="BLR1237 PROTEIN"/>
    <property type="match status" value="1"/>
</dbReference>
<dbReference type="EMBL" id="JBHLVZ010000085">
    <property type="protein sequence ID" value="MFC0388941.1"/>
    <property type="molecule type" value="Genomic_DNA"/>
</dbReference>
<dbReference type="PANTHER" id="PTHR42928">
    <property type="entry name" value="TRICARBOXYLATE-BINDING PROTEIN"/>
    <property type="match status" value="1"/>
</dbReference>
<dbReference type="PIRSF" id="PIRSF017082">
    <property type="entry name" value="YflP"/>
    <property type="match status" value="1"/>
</dbReference>
<dbReference type="Gene3D" id="3.40.190.150">
    <property type="entry name" value="Bordetella uptake gene, domain 1"/>
    <property type="match status" value="1"/>
</dbReference>
<dbReference type="InterPro" id="IPR042100">
    <property type="entry name" value="Bug_dom1"/>
</dbReference>
<evidence type="ECO:0000256" key="1">
    <source>
        <dbReference type="ARBA" id="ARBA00006987"/>
    </source>
</evidence>
<evidence type="ECO:0000313" key="2">
    <source>
        <dbReference type="EMBL" id="MFC0388941.1"/>
    </source>
</evidence>
<protein>
    <submittedName>
        <fullName evidence="2">Bug family tripartite tricarboxylate transporter substrate binding protein</fullName>
    </submittedName>
</protein>
<name>A0ABV6IZ95_9PROT</name>
<comment type="similarity">
    <text evidence="1">Belongs to the UPF0065 (bug) family.</text>
</comment>
<organism evidence="2 3">
    <name type="scientific">Muricoccus vinaceus</name>
    <dbReference type="NCBI Taxonomy" id="424704"/>
    <lineage>
        <taxon>Bacteria</taxon>
        <taxon>Pseudomonadati</taxon>
        <taxon>Pseudomonadota</taxon>
        <taxon>Alphaproteobacteria</taxon>
        <taxon>Acetobacterales</taxon>
        <taxon>Roseomonadaceae</taxon>
        <taxon>Muricoccus</taxon>
    </lineage>
</organism>
<dbReference type="Proteomes" id="UP001589789">
    <property type="component" value="Unassembled WGS sequence"/>
</dbReference>
<proteinExistence type="inferred from homology"/>
<dbReference type="CDD" id="cd07012">
    <property type="entry name" value="PBP2_Bug_TTT"/>
    <property type="match status" value="1"/>
</dbReference>
<dbReference type="Gene3D" id="3.40.190.10">
    <property type="entry name" value="Periplasmic binding protein-like II"/>
    <property type="match status" value="1"/>
</dbReference>
<dbReference type="Pfam" id="PF03401">
    <property type="entry name" value="TctC"/>
    <property type="match status" value="1"/>
</dbReference>
<keyword evidence="3" id="KW-1185">Reference proteome</keyword>